<dbReference type="AlphaFoldDB" id="A0A915MD63"/>
<dbReference type="Proteomes" id="UP000887561">
    <property type="component" value="Unplaced"/>
</dbReference>
<feature type="region of interest" description="Disordered" evidence="1">
    <location>
        <begin position="23"/>
        <end position="75"/>
    </location>
</feature>
<name>A0A915MD63_MELJA</name>
<feature type="compositionally biased region" description="Basic and acidic residues" evidence="1">
    <location>
        <begin position="34"/>
        <end position="55"/>
    </location>
</feature>
<feature type="compositionally biased region" description="Polar residues" evidence="1">
    <location>
        <begin position="57"/>
        <end position="72"/>
    </location>
</feature>
<evidence type="ECO:0000256" key="1">
    <source>
        <dbReference type="SAM" id="MobiDB-lite"/>
    </source>
</evidence>
<evidence type="ECO:0000313" key="3">
    <source>
        <dbReference type="WBParaSite" id="scaffold357_cov256.g910"/>
    </source>
</evidence>
<reference evidence="3" key="1">
    <citation type="submission" date="2022-11" db="UniProtKB">
        <authorList>
            <consortium name="WormBaseParasite"/>
        </authorList>
    </citation>
    <scope>IDENTIFICATION</scope>
</reference>
<protein>
    <submittedName>
        <fullName evidence="3">Uncharacterized protein</fullName>
    </submittedName>
</protein>
<proteinExistence type="predicted"/>
<organism evidence="2 3">
    <name type="scientific">Meloidogyne javanica</name>
    <name type="common">Root-knot nematode worm</name>
    <dbReference type="NCBI Taxonomy" id="6303"/>
    <lineage>
        <taxon>Eukaryota</taxon>
        <taxon>Metazoa</taxon>
        <taxon>Ecdysozoa</taxon>
        <taxon>Nematoda</taxon>
        <taxon>Chromadorea</taxon>
        <taxon>Rhabditida</taxon>
        <taxon>Tylenchina</taxon>
        <taxon>Tylenchomorpha</taxon>
        <taxon>Tylenchoidea</taxon>
        <taxon>Meloidogynidae</taxon>
        <taxon>Meloidogyninae</taxon>
        <taxon>Meloidogyne</taxon>
        <taxon>Meloidogyne incognita group</taxon>
    </lineage>
</organism>
<evidence type="ECO:0000313" key="2">
    <source>
        <dbReference type="Proteomes" id="UP000887561"/>
    </source>
</evidence>
<sequence length="131" mass="15391">MTIFFDFSEGNIGDSLDINVDSKVTTKQQEGDMENEKQKNKDEQESKGTEPEVKNQVEAQQSTSNCNSNNFRQYPPRLLQRDYRYSSQYKNWNNYKNNYYQRSNGIKQSEDGTTELIYYNNNGNVKITEKI</sequence>
<dbReference type="WBParaSite" id="scaffold357_cov256.g910">
    <property type="protein sequence ID" value="scaffold357_cov256.g910"/>
    <property type="gene ID" value="scaffold357_cov256.g910"/>
</dbReference>
<keyword evidence="2" id="KW-1185">Reference proteome</keyword>
<accession>A0A915MD63</accession>